<evidence type="ECO:0000313" key="3">
    <source>
        <dbReference type="Proteomes" id="UP001595904"/>
    </source>
</evidence>
<dbReference type="EMBL" id="JBHSDU010000003">
    <property type="protein sequence ID" value="MFC4311260.1"/>
    <property type="molecule type" value="Genomic_DNA"/>
</dbReference>
<organism evidence="2 3">
    <name type="scientific">Steroidobacter flavus</name>
    <dbReference type="NCBI Taxonomy" id="1842136"/>
    <lineage>
        <taxon>Bacteria</taxon>
        <taxon>Pseudomonadati</taxon>
        <taxon>Pseudomonadota</taxon>
        <taxon>Gammaproteobacteria</taxon>
        <taxon>Steroidobacterales</taxon>
        <taxon>Steroidobacteraceae</taxon>
        <taxon>Steroidobacter</taxon>
    </lineage>
</organism>
<feature type="signal peptide" evidence="1">
    <location>
        <begin position="1"/>
        <end position="22"/>
    </location>
</feature>
<reference evidence="3" key="1">
    <citation type="journal article" date="2019" name="Int. J. Syst. Evol. Microbiol.">
        <title>The Global Catalogue of Microorganisms (GCM) 10K type strain sequencing project: providing services to taxonomists for standard genome sequencing and annotation.</title>
        <authorList>
            <consortium name="The Broad Institute Genomics Platform"/>
            <consortium name="The Broad Institute Genome Sequencing Center for Infectious Disease"/>
            <person name="Wu L."/>
            <person name="Ma J."/>
        </authorList>
    </citation>
    <scope>NUCLEOTIDE SEQUENCE [LARGE SCALE GENOMIC DNA]</scope>
    <source>
        <strain evidence="3">CGMCC 1.10759</strain>
    </source>
</reference>
<gene>
    <name evidence="2" type="ORF">ACFPN2_19330</name>
</gene>
<evidence type="ECO:0000256" key="1">
    <source>
        <dbReference type="SAM" id="SignalP"/>
    </source>
</evidence>
<name>A0ABV8SVX3_9GAMM</name>
<sequence length="298" mass="31618">MKNAAKFLLGTALLAAAAAASAGEFVTVEVKARVTNVQDPAGMLGGQVTQGQLVTGSYKYDIHVPDDVSDPAFGYYVQPHASFKMAVGSLTFESDGVSTDRSVSVQPSASPGNSLAFIQFMSQANKPLPNGTPVGQIAFAFQDSNGYEPASDAMPTAAPSLPSFNISTAWVYGELNGQYYSVHMEIESTYSEGTESDLTISPGKSTFVSGQRFDVALLLPPGSDVVNVTSSLNGQPLAMSFPGNCYLAPPNSQNRPTILCPDAHLHLPAATGQYHVEWQVQLFDGTSIWNPVDWTVIQ</sequence>
<evidence type="ECO:0000313" key="2">
    <source>
        <dbReference type="EMBL" id="MFC4311260.1"/>
    </source>
</evidence>
<comment type="caution">
    <text evidence="2">The sequence shown here is derived from an EMBL/GenBank/DDBJ whole genome shotgun (WGS) entry which is preliminary data.</text>
</comment>
<feature type="chain" id="PRO_5045495645" description="Secreted protein" evidence="1">
    <location>
        <begin position="23"/>
        <end position="298"/>
    </location>
</feature>
<protein>
    <recommendedName>
        <fullName evidence="4">Secreted protein</fullName>
    </recommendedName>
</protein>
<keyword evidence="1" id="KW-0732">Signal</keyword>
<dbReference type="Proteomes" id="UP001595904">
    <property type="component" value="Unassembled WGS sequence"/>
</dbReference>
<evidence type="ECO:0008006" key="4">
    <source>
        <dbReference type="Google" id="ProtNLM"/>
    </source>
</evidence>
<keyword evidence="3" id="KW-1185">Reference proteome</keyword>
<accession>A0ABV8SVX3</accession>
<proteinExistence type="predicted"/>
<dbReference type="RefSeq" id="WP_380599439.1">
    <property type="nucleotide sequence ID" value="NZ_JBHSDU010000003.1"/>
</dbReference>